<reference evidence="2" key="1">
    <citation type="submission" date="2018-01" db="EMBL/GenBank/DDBJ databases">
        <title>Draft Genome Sequence of the Radioresistant Bacterium Deinococcus aerius TR0125, Isolated from the Higher Atmosphere above Japan.</title>
        <authorList>
            <person name="Satoh K."/>
            <person name="Arai H."/>
            <person name="Sanzen T."/>
            <person name="Kawaguchi Y."/>
            <person name="Hayashi H."/>
            <person name="Yokobori S."/>
            <person name="Yamagishi A."/>
            <person name="Oono Y."/>
            <person name="Narumi I."/>
        </authorList>
    </citation>
    <scope>NUCLEOTIDE SEQUENCE [LARGE SCALE GENOMIC DNA]</scope>
    <source>
        <strain evidence="2">TR0125</strain>
    </source>
</reference>
<organism evidence="1 2">
    <name type="scientific">Deinococcus aerius</name>
    <dbReference type="NCBI Taxonomy" id="200253"/>
    <lineage>
        <taxon>Bacteria</taxon>
        <taxon>Thermotogati</taxon>
        <taxon>Deinococcota</taxon>
        <taxon>Deinococci</taxon>
        <taxon>Deinococcales</taxon>
        <taxon>Deinococcaceae</taxon>
        <taxon>Deinococcus</taxon>
    </lineage>
</organism>
<comment type="caution">
    <text evidence="1">The sequence shown here is derived from an EMBL/GenBank/DDBJ whole genome shotgun (WGS) entry which is preliminary data.</text>
</comment>
<name>A0A2I9DW07_9DEIO</name>
<sequence>MSVGKNTNSPGAPRRWRELAWQAQHHPAFLGYLWRDLDEASLALTLGARRVTVWQLKLCLLPQGEADVRAVEAHFGLADGRLRTLLGKQGGSFHGPGVAPQVIMAIGGPS</sequence>
<protein>
    <submittedName>
        <fullName evidence="1">Uncharacterized protein</fullName>
    </submittedName>
</protein>
<gene>
    <name evidence="1" type="ORF">DAERI_020312</name>
</gene>
<dbReference type="RefSeq" id="WP_103128184.1">
    <property type="nucleotide sequence ID" value="NZ_BFAG01000002.1"/>
</dbReference>
<evidence type="ECO:0000313" key="1">
    <source>
        <dbReference type="EMBL" id="GBF04715.1"/>
    </source>
</evidence>
<accession>A0A2I9DW07</accession>
<keyword evidence="2" id="KW-1185">Reference proteome</keyword>
<dbReference type="EMBL" id="BFAG01000002">
    <property type="protein sequence ID" value="GBF04715.1"/>
    <property type="molecule type" value="Genomic_DNA"/>
</dbReference>
<evidence type="ECO:0000313" key="2">
    <source>
        <dbReference type="Proteomes" id="UP000236569"/>
    </source>
</evidence>
<proteinExistence type="predicted"/>
<dbReference type="OrthoDB" id="69881at2"/>
<dbReference type="AlphaFoldDB" id="A0A2I9DW07"/>
<dbReference type="Proteomes" id="UP000236569">
    <property type="component" value="Unassembled WGS sequence"/>
</dbReference>